<protein>
    <submittedName>
        <fullName evidence="2">Uncharacterized protein</fullName>
    </submittedName>
</protein>
<dbReference type="KEGG" id="samb:SAM23877_7304"/>
<sequence>MPAALSTAAGASGITVWLTNGPDKYVRLVVGLVSALCQWGMAIWTVAGAASAAQRGVAAVDRGRHPHPGR</sequence>
<keyword evidence="1" id="KW-0472">Membrane</keyword>
<dbReference type="AlphaFoldDB" id="A0A0K2B5M1"/>
<evidence type="ECO:0000256" key="1">
    <source>
        <dbReference type="SAM" id="Phobius"/>
    </source>
</evidence>
<feature type="transmembrane region" description="Helical" evidence="1">
    <location>
        <begin position="25"/>
        <end position="47"/>
    </location>
</feature>
<evidence type="ECO:0000313" key="2">
    <source>
        <dbReference type="EMBL" id="AKZ60347.1"/>
    </source>
</evidence>
<dbReference type="Proteomes" id="UP000061018">
    <property type="component" value="Chromosome"/>
</dbReference>
<reference evidence="3" key="1">
    <citation type="journal article" date="2015" name="J. Biotechnol.">
        <title>Complete genome sequence of Streptomyces ambofaciens ATCC 23877, the spiramycin producer.</title>
        <authorList>
            <person name="Thibessard A."/>
            <person name="Haas D."/>
            <person name="Gerbaud C."/>
            <person name="Aigle B."/>
            <person name="Lautru S."/>
            <person name="Pernodet J.L."/>
            <person name="Leblond P."/>
        </authorList>
    </citation>
    <scope>NUCLEOTIDE SEQUENCE [LARGE SCALE GENOMIC DNA]</scope>
    <source>
        <strain evidence="3">ATCC 23877 / 3486 / DSM 40053 / JCM 4204 / NBRC 12836 / NRRL B-2516</strain>
    </source>
</reference>
<dbReference type="EMBL" id="CP012382">
    <property type="protein sequence ID" value="AKZ60347.1"/>
    <property type="molecule type" value="Genomic_DNA"/>
</dbReference>
<organism evidence="2 3">
    <name type="scientific">Streptomyces ambofaciens (strain ATCC 23877 / 3486 / DSM 40053 / JCM 4204 / NBRC 12836 / NRRL B-2516)</name>
    <dbReference type="NCBI Taxonomy" id="278992"/>
    <lineage>
        <taxon>Bacteria</taxon>
        <taxon>Bacillati</taxon>
        <taxon>Actinomycetota</taxon>
        <taxon>Actinomycetes</taxon>
        <taxon>Kitasatosporales</taxon>
        <taxon>Streptomycetaceae</taxon>
        <taxon>Streptomyces</taxon>
    </lineage>
</organism>
<keyword evidence="1" id="KW-0812">Transmembrane</keyword>
<gene>
    <name evidence="2" type="ORF">SAM23877_7304</name>
</gene>
<keyword evidence="1" id="KW-1133">Transmembrane helix</keyword>
<name>A0A0K2B5M1_STRA7</name>
<proteinExistence type="predicted"/>
<evidence type="ECO:0000313" key="3">
    <source>
        <dbReference type="Proteomes" id="UP000061018"/>
    </source>
</evidence>
<accession>A0A0K2B5M1</accession>